<accession>A0A3P3ZB51</accession>
<dbReference type="AlphaFoldDB" id="A0A3P3ZB51"/>
<dbReference type="InterPro" id="IPR057089">
    <property type="entry name" value="C2_TIP"/>
</dbReference>
<evidence type="ECO:0000313" key="3">
    <source>
        <dbReference type="Proteomes" id="UP000319462"/>
    </source>
</evidence>
<protein>
    <submittedName>
        <fullName evidence="2">Hypothetical_protein</fullName>
    </submittedName>
</protein>
<sequence length="126" mass="14034">MTAADIDHSVMQVYQNEAVSSRSYFPSASAIAAAAHGAAFVGTTHHMRWQDIHMHSHWAPVAQIDRTQSPALLPSQMLVGLDETFSYVHEYTVGLRVTRCTSCTVNVMQANRLSATELMQLMQRKE</sequence>
<dbReference type="Pfam" id="PF23122">
    <property type="entry name" value="C2_ITFG1"/>
    <property type="match status" value="1"/>
</dbReference>
<evidence type="ECO:0000313" key="2">
    <source>
        <dbReference type="EMBL" id="SYZ67453.1"/>
    </source>
</evidence>
<gene>
    <name evidence="2" type="ORF">LBRM2904_28.2650</name>
</gene>
<dbReference type="Proteomes" id="UP000319462">
    <property type="component" value="Chromosome 28"/>
</dbReference>
<reference evidence="2 3" key="1">
    <citation type="submission" date="2018-09" db="EMBL/GenBank/DDBJ databases">
        <authorList>
            <person name="Peiro R."/>
            <person name="Begona"/>
            <person name="Cbmso G."/>
            <person name="Lopez M."/>
            <person name="Gonzalez S."/>
        </authorList>
    </citation>
    <scope>NUCLEOTIDE SEQUENCE [LARGE SCALE GENOMIC DNA]</scope>
</reference>
<proteinExistence type="predicted"/>
<feature type="domain" description="T-cell immunomodulatory protein TIP C2" evidence="1">
    <location>
        <begin position="36"/>
        <end position="99"/>
    </location>
</feature>
<name>A0A3P3ZB51_LEIBR</name>
<dbReference type="EMBL" id="LS997627">
    <property type="protein sequence ID" value="SYZ67453.1"/>
    <property type="molecule type" value="Genomic_DNA"/>
</dbReference>
<organism evidence="2 3">
    <name type="scientific">Leishmania braziliensis MHOM/BR/75/M2904</name>
    <dbReference type="NCBI Taxonomy" id="420245"/>
    <lineage>
        <taxon>Eukaryota</taxon>
        <taxon>Discoba</taxon>
        <taxon>Euglenozoa</taxon>
        <taxon>Kinetoplastea</taxon>
        <taxon>Metakinetoplastina</taxon>
        <taxon>Trypanosomatida</taxon>
        <taxon>Trypanosomatidae</taxon>
        <taxon>Leishmaniinae</taxon>
        <taxon>Leishmania</taxon>
        <taxon>Leishmania braziliensis species complex</taxon>
    </lineage>
</organism>
<evidence type="ECO:0000259" key="1">
    <source>
        <dbReference type="Pfam" id="PF23122"/>
    </source>
</evidence>